<evidence type="ECO:0000313" key="4">
    <source>
        <dbReference type="Proteomes" id="UP000199019"/>
    </source>
</evidence>
<accession>A0A1H9UDK2</accession>
<protein>
    <submittedName>
        <fullName evidence="3">Uncharacterized protein</fullName>
    </submittedName>
</protein>
<keyword evidence="2" id="KW-0732">Signal</keyword>
<organism evidence="3 4">
    <name type="scientific">Pedococcus cremeus</name>
    <dbReference type="NCBI Taxonomy" id="587636"/>
    <lineage>
        <taxon>Bacteria</taxon>
        <taxon>Bacillati</taxon>
        <taxon>Actinomycetota</taxon>
        <taxon>Actinomycetes</taxon>
        <taxon>Micrococcales</taxon>
        <taxon>Intrasporangiaceae</taxon>
        <taxon>Pedococcus</taxon>
    </lineage>
</organism>
<dbReference type="OrthoDB" id="4827515at2"/>
<evidence type="ECO:0000256" key="1">
    <source>
        <dbReference type="SAM" id="Coils"/>
    </source>
</evidence>
<proteinExistence type="predicted"/>
<evidence type="ECO:0000313" key="3">
    <source>
        <dbReference type="EMBL" id="SES07244.1"/>
    </source>
</evidence>
<reference evidence="4" key="1">
    <citation type="submission" date="2016-10" db="EMBL/GenBank/DDBJ databases">
        <authorList>
            <person name="Varghese N."/>
            <person name="Submissions S."/>
        </authorList>
    </citation>
    <scope>NUCLEOTIDE SEQUENCE [LARGE SCALE GENOMIC DNA]</scope>
    <source>
        <strain evidence="4">CGMCC 1.6963</strain>
    </source>
</reference>
<dbReference type="Proteomes" id="UP000199019">
    <property type="component" value="Unassembled WGS sequence"/>
</dbReference>
<dbReference type="EMBL" id="FOHB01000003">
    <property type="protein sequence ID" value="SES07244.1"/>
    <property type="molecule type" value="Genomic_DNA"/>
</dbReference>
<feature type="signal peptide" evidence="2">
    <location>
        <begin position="1"/>
        <end position="25"/>
    </location>
</feature>
<dbReference type="RefSeq" id="WP_091757487.1">
    <property type="nucleotide sequence ID" value="NZ_FOHB01000003.1"/>
</dbReference>
<sequence>MRPPRPVRPLLAAAAAIVVSATALAGHAATTGPVSGHDTLGGLAAGRTTAAADRQESALAREAREAREAAARRAAADAARARAVQAKAAARAAERKAVQQAAARKAAAYQAARRAAQAKAKARAVARAQAAAAAKARAARSASRAAATAAPARTSWPALNRAIAAIPGYRDGIARWHVTSRFGHYGITDANQPGAANIYISPTVPAGKLYSVAAHEYGHAVVIANYGTGYGPYTRYSSDMVRWFGGTTVTGLERAADCIALRLGATWTNYTGCGDPHWQEGARILLRGGTL</sequence>
<dbReference type="AlphaFoldDB" id="A0A1H9UDK2"/>
<name>A0A1H9UDK2_9MICO</name>
<gene>
    <name evidence="3" type="ORF">SAMN05216199_1857</name>
</gene>
<keyword evidence="4" id="KW-1185">Reference proteome</keyword>
<feature type="coiled-coil region" evidence="1">
    <location>
        <begin position="52"/>
        <end position="96"/>
    </location>
</feature>
<evidence type="ECO:0000256" key="2">
    <source>
        <dbReference type="SAM" id="SignalP"/>
    </source>
</evidence>
<feature type="chain" id="PRO_5039242983" evidence="2">
    <location>
        <begin position="26"/>
        <end position="291"/>
    </location>
</feature>
<keyword evidence="1" id="KW-0175">Coiled coil</keyword>